<sequence length="203" mass="23469">MLRTTPPQSKDESFYVLHKHPEGNVLCGYGDETIRNVQHPQLQISVRRSSIRTNVVRCPKTDDRDAFELQYTSRNLLWWDRRNYNSMSSYGYSFLLADLPSNIRQDPLRALIWDAGDAISRLYPIGEKPHLEDRFMITLSDVAEARENNDNDMLEVIKTIDKVCSAAMTVLKKRYPTFDDLCVDYDKTAKIVRSAAGKHVRKL</sequence>
<gene>
    <name evidence="1" type="ORF">FOZ62_022852</name>
</gene>
<dbReference type="AlphaFoldDB" id="A0A7J6U642"/>
<name>A0A7J6U642_PEROL</name>
<proteinExistence type="predicted"/>
<dbReference type="EMBL" id="JABANM010002687">
    <property type="protein sequence ID" value="KAF4752151.1"/>
    <property type="molecule type" value="Genomic_DNA"/>
</dbReference>
<evidence type="ECO:0000313" key="2">
    <source>
        <dbReference type="Proteomes" id="UP000574390"/>
    </source>
</evidence>
<accession>A0A7J6U642</accession>
<comment type="caution">
    <text evidence="1">The sequence shown here is derived from an EMBL/GenBank/DDBJ whole genome shotgun (WGS) entry which is preliminary data.</text>
</comment>
<evidence type="ECO:0000313" key="1">
    <source>
        <dbReference type="EMBL" id="KAF4752151.1"/>
    </source>
</evidence>
<protein>
    <submittedName>
        <fullName evidence="1">Uncharacterized protein</fullName>
    </submittedName>
</protein>
<organism evidence="1 2">
    <name type="scientific">Perkinsus olseni</name>
    <name type="common">Perkinsus atlanticus</name>
    <dbReference type="NCBI Taxonomy" id="32597"/>
    <lineage>
        <taxon>Eukaryota</taxon>
        <taxon>Sar</taxon>
        <taxon>Alveolata</taxon>
        <taxon>Perkinsozoa</taxon>
        <taxon>Perkinsea</taxon>
        <taxon>Perkinsida</taxon>
        <taxon>Perkinsidae</taxon>
        <taxon>Perkinsus</taxon>
    </lineage>
</organism>
<reference evidence="1 2" key="1">
    <citation type="submission" date="2020-04" db="EMBL/GenBank/DDBJ databases">
        <title>Perkinsus olseni comparative genomics.</title>
        <authorList>
            <person name="Bogema D.R."/>
        </authorList>
    </citation>
    <scope>NUCLEOTIDE SEQUENCE [LARGE SCALE GENOMIC DNA]</scope>
    <source>
        <strain evidence="1">ATCC PRA-205</strain>
    </source>
</reference>
<dbReference type="Proteomes" id="UP000574390">
    <property type="component" value="Unassembled WGS sequence"/>
</dbReference>